<accession>A0A1W1GZ52</accession>
<dbReference type="Proteomes" id="UP000191133">
    <property type="component" value="Unassembled WGS sequence"/>
</dbReference>
<evidence type="ECO:0000313" key="4">
    <source>
        <dbReference type="Proteomes" id="UP000191133"/>
    </source>
</evidence>
<dbReference type="EMBL" id="FWEU01000003">
    <property type="protein sequence ID" value="SLM24630.1"/>
    <property type="molecule type" value="Genomic_DNA"/>
</dbReference>
<protein>
    <submittedName>
        <fullName evidence="3">Uncharacterized protein</fullName>
    </submittedName>
</protein>
<proteinExistence type="predicted"/>
<gene>
    <name evidence="3" type="ORF">SAMN04488690_2353</name>
</gene>
<feature type="transmembrane region" description="Helical" evidence="2">
    <location>
        <begin position="49"/>
        <end position="68"/>
    </location>
</feature>
<evidence type="ECO:0000313" key="3">
    <source>
        <dbReference type="EMBL" id="SLM24630.1"/>
    </source>
</evidence>
<sequence>MRLLTFTCPLCGAAGQRFPLLSASRRQAKTACRGCGVVLRSDPRLGLHTLYLLYTQIVVLLAALPMISAYASGRWFWLAAIWAVVLVLSWFPGVIRHARSPIVRAWRDPDYSYARRPGATTTRAAANSGQGSDVPGASP</sequence>
<organism evidence="3 4">
    <name type="scientific">Stenotrophomonas indicatrix</name>
    <dbReference type="NCBI Taxonomy" id="2045451"/>
    <lineage>
        <taxon>Bacteria</taxon>
        <taxon>Pseudomonadati</taxon>
        <taxon>Pseudomonadota</taxon>
        <taxon>Gammaproteobacteria</taxon>
        <taxon>Lysobacterales</taxon>
        <taxon>Lysobacteraceae</taxon>
        <taxon>Stenotrophomonas</taxon>
    </lineage>
</organism>
<feature type="region of interest" description="Disordered" evidence="1">
    <location>
        <begin position="118"/>
        <end position="139"/>
    </location>
</feature>
<keyword evidence="2" id="KW-0472">Membrane</keyword>
<dbReference type="RefSeq" id="WP_025877461.1">
    <property type="nucleotide sequence ID" value="NZ_CBXW010000015.1"/>
</dbReference>
<feature type="transmembrane region" description="Helical" evidence="2">
    <location>
        <begin position="75"/>
        <end position="95"/>
    </location>
</feature>
<evidence type="ECO:0000256" key="1">
    <source>
        <dbReference type="SAM" id="MobiDB-lite"/>
    </source>
</evidence>
<keyword evidence="2" id="KW-0812">Transmembrane</keyword>
<name>A0A1W1GZ52_9GAMM</name>
<evidence type="ECO:0000256" key="2">
    <source>
        <dbReference type="SAM" id="Phobius"/>
    </source>
</evidence>
<reference evidence="4" key="1">
    <citation type="submission" date="2016-10" db="EMBL/GenBank/DDBJ databases">
        <authorList>
            <person name="Varghese N."/>
        </authorList>
    </citation>
    <scope>NUCLEOTIDE SEQUENCE [LARGE SCALE GENOMIC DNA]</scope>
    <source>
        <strain evidence="4">92MFCol6.1</strain>
    </source>
</reference>
<dbReference type="AlphaFoldDB" id="A0A1W1GZ52"/>
<keyword evidence="2" id="KW-1133">Transmembrane helix</keyword>